<dbReference type="eggNOG" id="COG0684">
    <property type="taxonomic scope" value="Bacteria"/>
</dbReference>
<comment type="catalytic activity">
    <reaction evidence="8 10">
        <text>oxaloacetate + H(+) = pyruvate + CO2</text>
        <dbReference type="Rhea" id="RHEA:15641"/>
        <dbReference type="ChEBI" id="CHEBI:15361"/>
        <dbReference type="ChEBI" id="CHEBI:15378"/>
        <dbReference type="ChEBI" id="CHEBI:16452"/>
        <dbReference type="ChEBI" id="CHEBI:16526"/>
        <dbReference type="EC" id="4.1.1.112"/>
    </reaction>
</comment>
<dbReference type="GO" id="GO:0051252">
    <property type="term" value="P:regulation of RNA metabolic process"/>
    <property type="evidence" value="ECO:0007669"/>
    <property type="project" value="InterPro"/>
</dbReference>
<keyword evidence="13" id="KW-1185">Reference proteome</keyword>
<dbReference type="GO" id="GO:0046872">
    <property type="term" value="F:metal ion binding"/>
    <property type="evidence" value="ECO:0007669"/>
    <property type="project" value="UniProtKB-KW"/>
</dbReference>
<reference evidence="11 13" key="1">
    <citation type="journal article" date="2014" name="BMC Genomics">
        <title>The genome of the intracellular bacterium of the coastal bivalve, Solemya velum: a blueprint for thriving in and out of symbiosis.</title>
        <authorList>
            <person name="Dmytrenko O."/>
            <person name="Russell S.L."/>
            <person name="Loo W.T."/>
            <person name="Fontanez K.M."/>
            <person name="Liao L."/>
            <person name="Roeselers G."/>
            <person name="Sharma R."/>
            <person name="Stewart F.J."/>
            <person name="Newton I.L."/>
            <person name="Woyke T."/>
            <person name="Wu D."/>
            <person name="Lang J.M."/>
            <person name="Eisen J.A."/>
            <person name="Cavanaugh C.M."/>
        </authorList>
    </citation>
    <scope>NUCLEOTIDE SEQUENCE [LARGE SCALE GENOMIC DNA]</scope>
    <source>
        <strain evidence="11 13">WH</strain>
    </source>
</reference>
<dbReference type="GO" id="GO:0047443">
    <property type="term" value="F:4-hydroxy-4-methyl-2-oxoglutarate aldolase activity"/>
    <property type="evidence" value="ECO:0007669"/>
    <property type="project" value="UniProtKB-EC"/>
</dbReference>
<dbReference type="EMBL" id="JRAA01000001">
    <property type="protein sequence ID" value="KHF25488.1"/>
    <property type="molecule type" value="Genomic_DNA"/>
</dbReference>
<sequence length="158" mass="17094">MFKTADLCDDHSDNLQIARPGFLNYGGLSKFHGKIVTVKLHEDNSLVREILNADGHGMVLVVDGGGSTRCALLGDILAAKAVENGWQGIIINGCIRDSVDIHRMQLGVKALGTHPLKSVKHDTGQLNVPVHFGRVTYTPGEYLYADEDGTIISSIPLF</sequence>
<evidence type="ECO:0000256" key="9">
    <source>
        <dbReference type="PIRSR" id="PIRSR605493-1"/>
    </source>
</evidence>
<dbReference type="InterPro" id="IPR010203">
    <property type="entry name" value="RraA"/>
</dbReference>
<comment type="caution">
    <text evidence="11">The sequence shown here is derived from an EMBL/GenBank/DDBJ whole genome shotgun (WGS) entry which is preliminary data.</text>
</comment>
<evidence type="ECO:0000256" key="3">
    <source>
        <dbReference type="ARBA" id="ARBA00008621"/>
    </source>
</evidence>
<dbReference type="EMBL" id="MPNX01000005">
    <property type="protein sequence ID" value="OOY35322.1"/>
    <property type="molecule type" value="Genomic_DNA"/>
</dbReference>
<comment type="subunit">
    <text evidence="4 10">Homotrimer.</text>
</comment>
<protein>
    <recommendedName>
        <fullName evidence="10">4-hydroxy-4-methyl-2-oxoglutarate aldolase</fullName>
        <shortName evidence="10">HMG aldolase</shortName>
        <ecNumber evidence="10">4.1.1.112</ecNumber>
        <ecNumber evidence="10">4.1.3.17</ecNumber>
    </recommendedName>
    <alternativeName>
        <fullName evidence="10">Oxaloacetate decarboxylase</fullName>
    </alternativeName>
</protein>
<feature type="binding site" evidence="9">
    <location>
        <position position="97"/>
    </location>
    <ligand>
        <name>Mg(2+)</name>
        <dbReference type="ChEBI" id="CHEBI:18420"/>
    </ligand>
</feature>
<reference evidence="12 14" key="2">
    <citation type="submission" date="2016-11" db="EMBL/GenBank/DDBJ databases">
        <title>Mixed transmission modes and dynamic genome evolution in an obligate animal-bacterial symbiosis.</title>
        <authorList>
            <person name="Russell S.L."/>
            <person name="Corbett-Detig R.B."/>
            <person name="Cavanaugh C.M."/>
        </authorList>
    </citation>
    <scope>NUCLEOTIDE SEQUENCE [LARGE SCALE GENOMIC DNA]</scope>
    <source>
        <strain evidence="12">MA-KB16</strain>
    </source>
</reference>
<evidence type="ECO:0000313" key="14">
    <source>
        <dbReference type="Proteomes" id="UP000190962"/>
    </source>
</evidence>
<dbReference type="EC" id="4.1.1.112" evidence="10"/>
<name>A0A0B0H5K3_SOVGS</name>
<evidence type="ECO:0000256" key="7">
    <source>
        <dbReference type="ARBA" id="ARBA00025046"/>
    </source>
</evidence>
<dbReference type="PANTHER" id="PTHR33254:SF4">
    <property type="entry name" value="4-HYDROXY-4-METHYL-2-OXOGLUTARATE ALDOLASE 3-RELATED"/>
    <property type="match status" value="1"/>
</dbReference>
<dbReference type="CDD" id="cd16841">
    <property type="entry name" value="RraA_family"/>
    <property type="match status" value="1"/>
</dbReference>
<comment type="cofactor">
    <cofactor evidence="9">
        <name>Mg(2+)</name>
        <dbReference type="ChEBI" id="CHEBI:18420"/>
    </cofactor>
</comment>
<dbReference type="Proteomes" id="UP000190962">
    <property type="component" value="Unassembled WGS sequence"/>
</dbReference>
<dbReference type="GeneID" id="86992699"/>
<evidence type="ECO:0000256" key="4">
    <source>
        <dbReference type="ARBA" id="ARBA00011233"/>
    </source>
</evidence>
<dbReference type="NCBIfam" id="TIGR01935">
    <property type="entry name" value="NOT-MenG"/>
    <property type="match status" value="1"/>
</dbReference>
<comment type="similarity">
    <text evidence="3 10">Belongs to the class II aldolase/RraA-like family.</text>
</comment>
<feature type="binding site" evidence="9">
    <location>
        <begin position="74"/>
        <end position="77"/>
    </location>
    <ligand>
        <name>substrate</name>
    </ligand>
</feature>
<gene>
    <name evidence="12" type="ORF">BOV88_05145</name>
    <name evidence="11" type="ORF">JV46_22840</name>
</gene>
<evidence type="ECO:0000313" key="12">
    <source>
        <dbReference type="EMBL" id="OOY35322.1"/>
    </source>
</evidence>
<evidence type="ECO:0000256" key="6">
    <source>
        <dbReference type="ARBA" id="ARBA00023239"/>
    </source>
</evidence>
<dbReference type="PATRIC" id="fig|2340.3.peg.9"/>
<dbReference type="InterPro" id="IPR036704">
    <property type="entry name" value="RraA/RraA-like_sf"/>
</dbReference>
<dbReference type="GO" id="GO:0008428">
    <property type="term" value="F:ribonuclease inhibitor activity"/>
    <property type="evidence" value="ECO:0007669"/>
    <property type="project" value="InterPro"/>
</dbReference>
<accession>A0A0B0H5K3</accession>
<dbReference type="OrthoDB" id="943692at2"/>
<dbReference type="SUPFAM" id="SSF89562">
    <property type="entry name" value="RraA-like"/>
    <property type="match status" value="1"/>
</dbReference>
<comment type="catalytic activity">
    <reaction evidence="1 10">
        <text>4-hydroxy-4-methyl-2-oxoglutarate = 2 pyruvate</text>
        <dbReference type="Rhea" id="RHEA:22748"/>
        <dbReference type="ChEBI" id="CHEBI:15361"/>
        <dbReference type="ChEBI" id="CHEBI:58276"/>
        <dbReference type="EC" id="4.1.3.17"/>
    </reaction>
</comment>
<feature type="binding site" evidence="9">
    <location>
        <position position="96"/>
    </location>
    <ligand>
        <name>substrate</name>
    </ligand>
</feature>
<dbReference type="STRING" id="2340.JV46_22840"/>
<dbReference type="Gene3D" id="3.50.30.40">
    <property type="entry name" value="Ribonuclease E inhibitor RraA/RraA-like"/>
    <property type="match status" value="1"/>
</dbReference>
<dbReference type="PANTHER" id="PTHR33254">
    <property type="entry name" value="4-HYDROXY-4-METHYL-2-OXOGLUTARATE ALDOLASE 3-RELATED"/>
    <property type="match status" value="1"/>
</dbReference>
<dbReference type="RefSeq" id="WP_043115142.1">
    <property type="nucleotide sequence ID" value="NZ_JRAA01000001.1"/>
</dbReference>
<evidence type="ECO:0000256" key="1">
    <source>
        <dbReference type="ARBA" id="ARBA00001342"/>
    </source>
</evidence>
<keyword evidence="5 9" id="KW-0479">Metal-binding</keyword>
<dbReference type="InterPro" id="IPR005493">
    <property type="entry name" value="RraA/RraA-like"/>
</dbReference>
<comment type="cofactor">
    <cofactor evidence="2 10">
        <name>a divalent metal cation</name>
        <dbReference type="ChEBI" id="CHEBI:60240"/>
    </cofactor>
</comment>
<dbReference type="NCBIfam" id="NF006875">
    <property type="entry name" value="PRK09372.1"/>
    <property type="match status" value="1"/>
</dbReference>
<keyword evidence="9" id="KW-0460">Magnesium</keyword>
<comment type="function">
    <text evidence="7 10">Catalyzes the aldol cleavage of 4-hydroxy-4-methyl-2-oxoglutarate (HMG) into 2 molecules of pyruvate. Also contains a secondary oxaloacetate (OAA) decarboxylase activity due to the common pyruvate enolate transition state formed following C-C bond cleavage in the retro-aldol and decarboxylation reactions.</text>
</comment>
<dbReference type="AlphaFoldDB" id="A0A0B0H5K3"/>
<evidence type="ECO:0000256" key="5">
    <source>
        <dbReference type="ARBA" id="ARBA00022723"/>
    </source>
</evidence>
<keyword evidence="6 10" id="KW-0456">Lyase</keyword>
<proteinExistence type="inferred from homology"/>
<evidence type="ECO:0000313" key="13">
    <source>
        <dbReference type="Proteomes" id="UP000030856"/>
    </source>
</evidence>
<dbReference type="Pfam" id="PF03737">
    <property type="entry name" value="RraA-like"/>
    <property type="match status" value="1"/>
</dbReference>
<dbReference type="GO" id="GO:0008948">
    <property type="term" value="F:oxaloacetate decarboxylase activity"/>
    <property type="evidence" value="ECO:0007669"/>
    <property type="project" value="UniProtKB-EC"/>
</dbReference>
<organism evidence="11 13">
    <name type="scientific">Solemya velum gill symbiont</name>
    <dbReference type="NCBI Taxonomy" id="2340"/>
    <lineage>
        <taxon>Bacteria</taxon>
        <taxon>Pseudomonadati</taxon>
        <taxon>Pseudomonadota</taxon>
        <taxon>Gammaproteobacteria</taxon>
        <taxon>sulfur-oxidizing symbionts</taxon>
    </lineage>
</organism>
<evidence type="ECO:0000256" key="8">
    <source>
        <dbReference type="ARBA" id="ARBA00047973"/>
    </source>
</evidence>
<evidence type="ECO:0000313" key="11">
    <source>
        <dbReference type="EMBL" id="KHF25488.1"/>
    </source>
</evidence>
<dbReference type="Proteomes" id="UP000030856">
    <property type="component" value="Unassembled WGS sequence"/>
</dbReference>
<evidence type="ECO:0000256" key="10">
    <source>
        <dbReference type="RuleBase" id="RU004338"/>
    </source>
</evidence>
<dbReference type="EC" id="4.1.3.17" evidence="10"/>
<evidence type="ECO:0000256" key="2">
    <source>
        <dbReference type="ARBA" id="ARBA00001968"/>
    </source>
</evidence>